<sequence>MGMFDSLLVEHNGRTLEVQTKRFENMLYSYRVGDWICGAPPGVVAYFDILRLDADGQRVYGPQATSVPAYTLLVVLAHGVFVDSEIRDGEMDPEAISQALMQRREAWQDSARLLGFLVEQLRLKQQRLRNYDRVLGAAQMAIKHVQDSRAGQRPERERRFFGSLHPEIKRLDDGEDPLTVIASILAPPESDRPFLNDPPQDPLADYRL</sequence>
<evidence type="ECO:0000313" key="3">
    <source>
        <dbReference type="Proteomes" id="UP000592294"/>
    </source>
</evidence>
<evidence type="ECO:0000313" key="2">
    <source>
        <dbReference type="EMBL" id="NVZ11737.1"/>
    </source>
</evidence>
<reference evidence="2 3" key="1">
    <citation type="submission" date="2020-06" db="EMBL/GenBank/DDBJ databases">
        <title>Whole-genome sequence of Allochromatium humboldtianum DSM 21881, type strain.</title>
        <authorList>
            <person name="Kyndt J.A."/>
            <person name="Meyer T.E."/>
        </authorList>
    </citation>
    <scope>NUCLEOTIDE SEQUENCE [LARGE SCALE GENOMIC DNA]</scope>
    <source>
        <strain evidence="2 3">DSM 21881</strain>
    </source>
</reference>
<dbReference type="AlphaFoldDB" id="A0A850RJQ3"/>
<keyword evidence="3" id="KW-1185">Reference proteome</keyword>
<dbReference type="RefSeq" id="WP_176978416.1">
    <property type="nucleotide sequence ID" value="NZ_JABZEO010000037.1"/>
</dbReference>
<accession>A0A850RJQ3</accession>
<name>A0A850RJQ3_9GAMM</name>
<organism evidence="2 3">
    <name type="scientific">Allochromatium humboldtianum</name>
    <dbReference type="NCBI Taxonomy" id="504901"/>
    <lineage>
        <taxon>Bacteria</taxon>
        <taxon>Pseudomonadati</taxon>
        <taxon>Pseudomonadota</taxon>
        <taxon>Gammaproteobacteria</taxon>
        <taxon>Chromatiales</taxon>
        <taxon>Chromatiaceae</taxon>
        <taxon>Allochromatium</taxon>
    </lineage>
</organism>
<protein>
    <submittedName>
        <fullName evidence="2">Uncharacterized protein</fullName>
    </submittedName>
</protein>
<feature type="region of interest" description="Disordered" evidence="1">
    <location>
        <begin position="189"/>
        <end position="208"/>
    </location>
</feature>
<dbReference type="EMBL" id="JABZEO010000037">
    <property type="protein sequence ID" value="NVZ11737.1"/>
    <property type="molecule type" value="Genomic_DNA"/>
</dbReference>
<evidence type="ECO:0000256" key="1">
    <source>
        <dbReference type="SAM" id="MobiDB-lite"/>
    </source>
</evidence>
<proteinExistence type="predicted"/>
<comment type="caution">
    <text evidence="2">The sequence shown here is derived from an EMBL/GenBank/DDBJ whole genome shotgun (WGS) entry which is preliminary data.</text>
</comment>
<gene>
    <name evidence="2" type="ORF">HW932_21040</name>
</gene>
<dbReference type="Proteomes" id="UP000592294">
    <property type="component" value="Unassembled WGS sequence"/>
</dbReference>